<dbReference type="Pfam" id="PF14344">
    <property type="entry name" value="DUF4397"/>
    <property type="match status" value="2"/>
</dbReference>
<evidence type="ECO:0000313" key="2">
    <source>
        <dbReference type="EMBL" id="TDP63088.1"/>
    </source>
</evidence>
<reference evidence="2 3" key="1">
    <citation type="submission" date="2019-03" db="EMBL/GenBank/DDBJ databases">
        <title>Genomic Encyclopedia of Type Strains, Phase IV (KMG-IV): sequencing the most valuable type-strain genomes for metagenomic binning, comparative biology and taxonomic classification.</title>
        <authorList>
            <person name="Goeker M."/>
        </authorList>
    </citation>
    <scope>NUCLEOTIDE SEQUENCE [LARGE SCALE GENOMIC DNA]</scope>
    <source>
        <strain evidence="2 3">DSM 16998</strain>
    </source>
</reference>
<proteinExistence type="predicted"/>
<accession>A0A4V3CT05</accession>
<comment type="caution">
    <text evidence="2">The sequence shown here is derived from an EMBL/GenBank/DDBJ whole genome shotgun (WGS) entry which is preliminary data.</text>
</comment>
<feature type="domain" description="DUF4397" evidence="1">
    <location>
        <begin position="36"/>
        <end position="149"/>
    </location>
</feature>
<evidence type="ECO:0000313" key="3">
    <source>
        <dbReference type="Proteomes" id="UP000295361"/>
    </source>
</evidence>
<sequence>MKRSEWMRGGLAGLLVVGAALLAACGGGSDGSGTTQVRLVNATVGVSSLDLYASDSLLLSGVGGNAASAYKDASTGNYTIKATNTGSATALSSASPTFEKDVAYTVVTWGLAGATQTFYFPDNEEAPSAGLAKVRLFNTSLDAGALDLYLTASNADLGSATPVVSAISGSRFSGYSEVTAGTYRLRVTATGSKTDVRLDLPSVNLTALDVFTLITQPSQSGMLVHGLQLLQKGAVVASPNTQARVRLVASVAGNGAVTANVGSSSLNVGLPSPSVGSYVLVPAGSQVLSAQVSGTTLAPETQSLVAGGDYTLLAHGALAAPKLTLIADDNRLPSSSTSAKMRLINGVSGQGGLTMAVDFSAVANNVAVGSASDFALVPSNSAARIDVTSGLTGTTLYSSSTTTTNGTATTINILQQGVYTLFMLDGAASPSGALRRER</sequence>
<name>A0A4V3CT05_9BURK</name>
<dbReference type="RefSeq" id="WP_133702279.1">
    <property type="nucleotide sequence ID" value="NZ_SNXS01000005.1"/>
</dbReference>
<dbReference type="InterPro" id="IPR025510">
    <property type="entry name" value="DUF4397"/>
</dbReference>
<gene>
    <name evidence="2" type="ORF">DES47_10588</name>
</gene>
<evidence type="ECO:0000259" key="1">
    <source>
        <dbReference type="Pfam" id="PF14344"/>
    </source>
</evidence>
<organism evidence="2 3">
    <name type="scientific">Roseateles toxinivorans</name>
    <dbReference type="NCBI Taxonomy" id="270368"/>
    <lineage>
        <taxon>Bacteria</taxon>
        <taxon>Pseudomonadati</taxon>
        <taxon>Pseudomonadota</taxon>
        <taxon>Betaproteobacteria</taxon>
        <taxon>Burkholderiales</taxon>
        <taxon>Sphaerotilaceae</taxon>
        <taxon>Roseateles</taxon>
    </lineage>
</organism>
<protein>
    <submittedName>
        <fullName evidence="2">Uncharacterized protein DUF4397</fullName>
    </submittedName>
</protein>
<dbReference type="AlphaFoldDB" id="A0A4V3CT05"/>
<dbReference type="OrthoDB" id="9149069at2"/>
<dbReference type="PROSITE" id="PS51257">
    <property type="entry name" value="PROKAR_LIPOPROTEIN"/>
    <property type="match status" value="1"/>
</dbReference>
<dbReference type="Proteomes" id="UP000295361">
    <property type="component" value="Unassembled WGS sequence"/>
</dbReference>
<feature type="domain" description="DUF4397" evidence="1">
    <location>
        <begin position="243"/>
        <end position="345"/>
    </location>
</feature>
<keyword evidence="3" id="KW-1185">Reference proteome</keyword>
<dbReference type="InParanoid" id="A0A4V3CT05"/>
<dbReference type="EMBL" id="SNXS01000005">
    <property type="protein sequence ID" value="TDP63088.1"/>
    <property type="molecule type" value="Genomic_DNA"/>
</dbReference>